<dbReference type="EMBL" id="LNAM01000192">
    <property type="protein sequence ID" value="KSV57951.1"/>
    <property type="molecule type" value="Genomic_DNA"/>
</dbReference>
<name>A0A0V8QBJ2_9FIRM</name>
<comment type="caution">
    <text evidence="1">The sequence shown here is derived from an EMBL/GenBank/DDBJ whole genome shotgun (WGS) entry which is preliminary data.</text>
</comment>
<reference evidence="1 2" key="1">
    <citation type="submission" date="2015-11" db="EMBL/GenBank/DDBJ databases">
        <title>Butyribacter intestini gen. nov., sp. nov., a butyric acid-producing bacterium of the family Lachnospiraceae isolated from the human faeces.</title>
        <authorList>
            <person name="Zou Y."/>
            <person name="Xue W."/>
            <person name="Luo G."/>
            <person name="Lv M."/>
        </authorList>
    </citation>
    <scope>NUCLEOTIDE SEQUENCE [LARGE SCALE GENOMIC DNA]</scope>
    <source>
        <strain evidence="1 2">ACET-33324</strain>
    </source>
</reference>
<dbReference type="Proteomes" id="UP000054874">
    <property type="component" value="Unassembled WGS sequence"/>
</dbReference>
<gene>
    <name evidence="1" type="ORF">ASU35_14630</name>
</gene>
<evidence type="ECO:0000313" key="2">
    <source>
        <dbReference type="Proteomes" id="UP000054874"/>
    </source>
</evidence>
<dbReference type="AlphaFoldDB" id="A0A0V8QBJ2"/>
<dbReference type="STRING" id="290052.ASU35_14630"/>
<accession>A0A0V8QBJ2</accession>
<keyword evidence="2" id="KW-1185">Reference proteome</keyword>
<evidence type="ECO:0000313" key="1">
    <source>
        <dbReference type="EMBL" id="KSV57951.1"/>
    </source>
</evidence>
<protein>
    <submittedName>
        <fullName evidence="1">Uncharacterized protein</fullName>
    </submittedName>
</protein>
<organism evidence="1 2">
    <name type="scientific">Acetivibrio ethanolgignens</name>
    <dbReference type="NCBI Taxonomy" id="290052"/>
    <lineage>
        <taxon>Bacteria</taxon>
        <taxon>Bacillati</taxon>
        <taxon>Bacillota</taxon>
        <taxon>Clostridia</taxon>
        <taxon>Eubacteriales</taxon>
        <taxon>Oscillospiraceae</taxon>
        <taxon>Acetivibrio</taxon>
    </lineage>
</organism>
<sequence length="105" mass="11843">MKHTRDHAVYGMKQTIKQRTVFEKEFAKIFVDCENTMSVCDINQLKGHTGSAFHGIFIATGRAETAVTAEGNKSEFSAFRAAIHCITERWITAVNHKRNSSKKKP</sequence>
<proteinExistence type="predicted"/>